<dbReference type="InterPro" id="IPR029043">
    <property type="entry name" value="GcvT/YgfZ_C"/>
</dbReference>
<evidence type="ECO:0000259" key="8">
    <source>
        <dbReference type="Pfam" id="PF01571"/>
    </source>
</evidence>
<evidence type="ECO:0000256" key="3">
    <source>
        <dbReference type="ARBA" id="ARBA00022576"/>
    </source>
</evidence>
<accession>A0A1H5ZYT9</accession>
<feature type="domain" description="Aminomethyltransferase C-terminal" evidence="9">
    <location>
        <begin position="342"/>
        <end position="422"/>
    </location>
</feature>
<dbReference type="GO" id="GO:0008168">
    <property type="term" value="F:methyltransferase activity"/>
    <property type="evidence" value="ECO:0007669"/>
    <property type="project" value="UniProtKB-KW"/>
</dbReference>
<keyword evidence="11" id="KW-1185">Reference proteome</keyword>
<evidence type="ECO:0000256" key="1">
    <source>
        <dbReference type="ARBA" id="ARBA00008609"/>
    </source>
</evidence>
<dbReference type="GO" id="GO:0005960">
    <property type="term" value="C:glycine cleavage complex"/>
    <property type="evidence" value="ECO:0007669"/>
    <property type="project" value="InterPro"/>
</dbReference>
<keyword evidence="4 10" id="KW-0808">Transferase</keyword>
<sequence length="428" mass="46421">MCDATRAANKTGCRMANGDDNRFKEFETQDICGCGVPHGPGEHHHHHHHDHSHVEETGPKRTPLYDLHVELGAKIVEFAGYDMPVSYPLGVMKEHLHTREKAGFFDVSHMGQVVLIGRRRDAAEALEALVPVNVQGLAENRQRYGFFTNDAGGIEDDLMIANRGDHLFLVVNAACKDADIARLRDGLEPDVVVKHIENRALFAIQGPASEAVMAELAPALKDMRFMDVATVEIEGVECWVSRSGYTGEDGYEISVPEAAAVMLARKILDHDDVEPIGLGARDSLRLEAGLCLYGHDIDTETSPVEAGLTWAIQKVRRNGGDRAGGFPGADRILAELDNGADRRRVGLMPGTRAPMREGVMLFADETATDPVGKVTSGGFGPSVEGPVAMGYVPASMAETGTTLFGEVRGKRLPVTVADLPFVPARFKR</sequence>
<dbReference type="Pfam" id="PF08669">
    <property type="entry name" value="GCV_T_C"/>
    <property type="match status" value="1"/>
</dbReference>
<evidence type="ECO:0000313" key="11">
    <source>
        <dbReference type="Proteomes" id="UP000236752"/>
    </source>
</evidence>
<keyword evidence="10" id="KW-0489">Methyltransferase</keyword>
<dbReference type="NCBIfam" id="NF001567">
    <property type="entry name" value="PRK00389.1"/>
    <property type="match status" value="1"/>
</dbReference>
<organism evidence="10 11">
    <name type="scientific">Thalassococcus halodurans</name>
    <dbReference type="NCBI Taxonomy" id="373675"/>
    <lineage>
        <taxon>Bacteria</taxon>
        <taxon>Pseudomonadati</taxon>
        <taxon>Pseudomonadota</taxon>
        <taxon>Alphaproteobacteria</taxon>
        <taxon>Rhodobacterales</taxon>
        <taxon>Roseobacteraceae</taxon>
        <taxon>Thalassococcus</taxon>
    </lineage>
</organism>
<gene>
    <name evidence="10" type="ORF">SAMN04488045_2698</name>
</gene>
<feature type="binding site" evidence="7">
    <location>
        <position position="252"/>
    </location>
    <ligand>
        <name>substrate</name>
    </ligand>
</feature>
<dbReference type="AlphaFoldDB" id="A0A1H5ZYT9"/>
<dbReference type="NCBIfam" id="NF010093">
    <property type="entry name" value="PRK13579.1"/>
    <property type="match status" value="1"/>
</dbReference>
<proteinExistence type="inferred from homology"/>
<dbReference type="InterPro" id="IPR028896">
    <property type="entry name" value="GcvT/YgfZ/DmdA"/>
</dbReference>
<dbReference type="Pfam" id="PF01571">
    <property type="entry name" value="GCV_T"/>
    <property type="match status" value="1"/>
</dbReference>
<evidence type="ECO:0000256" key="2">
    <source>
        <dbReference type="ARBA" id="ARBA00012616"/>
    </source>
</evidence>
<reference evidence="10 11" key="1">
    <citation type="submission" date="2016-10" db="EMBL/GenBank/DDBJ databases">
        <authorList>
            <person name="de Groot N.N."/>
        </authorList>
    </citation>
    <scope>NUCLEOTIDE SEQUENCE [LARGE SCALE GENOMIC DNA]</scope>
    <source>
        <strain evidence="10 11">DSM 26915</strain>
    </source>
</reference>
<dbReference type="EMBL" id="FNUZ01000004">
    <property type="protein sequence ID" value="SEG40867.1"/>
    <property type="molecule type" value="Genomic_DNA"/>
</dbReference>
<dbReference type="GO" id="GO:0004047">
    <property type="term" value="F:aminomethyltransferase activity"/>
    <property type="evidence" value="ECO:0007669"/>
    <property type="project" value="UniProtKB-EC"/>
</dbReference>
<name>A0A1H5ZYT9_9RHOB</name>
<dbReference type="InterPro" id="IPR027266">
    <property type="entry name" value="TrmE/GcvT-like"/>
</dbReference>
<dbReference type="Gene3D" id="3.30.1360.120">
    <property type="entry name" value="Probable tRNA modification gtpase trme, domain 1"/>
    <property type="match status" value="1"/>
</dbReference>
<dbReference type="NCBIfam" id="TIGR00528">
    <property type="entry name" value="gcvT"/>
    <property type="match status" value="1"/>
</dbReference>
<dbReference type="InterPro" id="IPR006223">
    <property type="entry name" value="GcvT"/>
</dbReference>
<dbReference type="Gene3D" id="2.40.30.110">
    <property type="entry name" value="Aminomethyltransferase beta-barrel domains"/>
    <property type="match status" value="1"/>
</dbReference>
<dbReference type="SUPFAM" id="SSF101790">
    <property type="entry name" value="Aminomethyltransferase beta-barrel domain"/>
    <property type="match status" value="1"/>
</dbReference>
<dbReference type="Gene3D" id="4.10.1250.10">
    <property type="entry name" value="Aminomethyltransferase fragment"/>
    <property type="match status" value="1"/>
</dbReference>
<dbReference type="PANTHER" id="PTHR43757:SF2">
    <property type="entry name" value="AMINOMETHYLTRANSFERASE, MITOCHONDRIAL"/>
    <property type="match status" value="1"/>
</dbReference>
<keyword evidence="3" id="KW-0032">Aminotransferase</keyword>
<dbReference type="Proteomes" id="UP000236752">
    <property type="component" value="Unassembled WGS sequence"/>
</dbReference>
<protein>
    <recommendedName>
        <fullName evidence="2">aminomethyltransferase</fullName>
        <ecNumber evidence="2">2.1.2.10</ecNumber>
    </recommendedName>
    <alternativeName>
        <fullName evidence="5">Glycine cleavage system T protein</fullName>
    </alternativeName>
</protein>
<evidence type="ECO:0000256" key="4">
    <source>
        <dbReference type="ARBA" id="ARBA00022679"/>
    </source>
</evidence>
<dbReference type="InterPro" id="IPR013977">
    <property type="entry name" value="GcvT_C"/>
</dbReference>
<dbReference type="SUPFAM" id="SSF103025">
    <property type="entry name" value="Folate-binding domain"/>
    <property type="match status" value="1"/>
</dbReference>
<evidence type="ECO:0000256" key="6">
    <source>
        <dbReference type="ARBA" id="ARBA00047665"/>
    </source>
</evidence>
<evidence type="ECO:0000256" key="7">
    <source>
        <dbReference type="PIRSR" id="PIRSR006487-1"/>
    </source>
</evidence>
<evidence type="ECO:0000313" key="10">
    <source>
        <dbReference type="EMBL" id="SEG40867.1"/>
    </source>
</evidence>
<dbReference type="GO" id="GO:0006546">
    <property type="term" value="P:glycine catabolic process"/>
    <property type="evidence" value="ECO:0007669"/>
    <property type="project" value="InterPro"/>
</dbReference>
<evidence type="ECO:0000259" key="9">
    <source>
        <dbReference type="Pfam" id="PF08669"/>
    </source>
</evidence>
<dbReference type="GO" id="GO:0008483">
    <property type="term" value="F:transaminase activity"/>
    <property type="evidence" value="ECO:0007669"/>
    <property type="project" value="UniProtKB-KW"/>
</dbReference>
<dbReference type="GO" id="GO:0032259">
    <property type="term" value="P:methylation"/>
    <property type="evidence" value="ECO:0007669"/>
    <property type="project" value="UniProtKB-KW"/>
</dbReference>
<comment type="similarity">
    <text evidence="1">Belongs to the GcvT family.</text>
</comment>
<dbReference type="Gene3D" id="3.30.70.1400">
    <property type="entry name" value="Aminomethyltransferase beta-barrel domains"/>
    <property type="match status" value="1"/>
</dbReference>
<dbReference type="PIRSF" id="PIRSF006487">
    <property type="entry name" value="GcvT"/>
    <property type="match status" value="1"/>
</dbReference>
<dbReference type="InterPro" id="IPR006222">
    <property type="entry name" value="GCVT_N"/>
</dbReference>
<evidence type="ECO:0000256" key="5">
    <source>
        <dbReference type="ARBA" id="ARBA00031395"/>
    </source>
</evidence>
<dbReference type="EC" id="2.1.2.10" evidence="2"/>
<comment type="catalytic activity">
    <reaction evidence="6">
        <text>N(6)-[(R)-S(8)-aminomethyldihydrolipoyl]-L-lysyl-[protein] + (6S)-5,6,7,8-tetrahydrofolate = N(6)-[(R)-dihydrolipoyl]-L-lysyl-[protein] + (6R)-5,10-methylene-5,6,7,8-tetrahydrofolate + NH4(+)</text>
        <dbReference type="Rhea" id="RHEA:16945"/>
        <dbReference type="Rhea" id="RHEA-COMP:10475"/>
        <dbReference type="Rhea" id="RHEA-COMP:10492"/>
        <dbReference type="ChEBI" id="CHEBI:15636"/>
        <dbReference type="ChEBI" id="CHEBI:28938"/>
        <dbReference type="ChEBI" id="CHEBI:57453"/>
        <dbReference type="ChEBI" id="CHEBI:83100"/>
        <dbReference type="ChEBI" id="CHEBI:83143"/>
        <dbReference type="EC" id="2.1.2.10"/>
    </reaction>
</comment>
<dbReference type="PANTHER" id="PTHR43757">
    <property type="entry name" value="AMINOMETHYLTRANSFERASE"/>
    <property type="match status" value="1"/>
</dbReference>
<feature type="domain" description="GCVT N-terminal" evidence="8">
    <location>
        <begin position="64"/>
        <end position="314"/>
    </location>
</feature>